<accession>A0AAN9PY93</accession>
<proteinExistence type="predicted"/>
<dbReference type="AlphaFoldDB" id="A0AAN9PY93"/>
<comment type="caution">
    <text evidence="1">The sequence shown here is derived from an EMBL/GenBank/DDBJ whole genome shotgun (WGS) entry which is preliminary data.</text>
</comment>
<organism evidence="1 2">
    <name type="scientific">Clitoria ternatea</name>
    <name type="common">Butterfly pea</name>
    <dbReference type="NCBI Taxonomy" id="43366"/>
    <lineage>
        <taxon>Eukaryota</taxon>
        <taxon>Viridiplantae</taxon>
        <taxon>Streptophyta</taxon>
        <taxon>Embryophyta</taxon>
        <taxon>Tracheophyta</taxon>
        <taxon>Spermatophyta</taxon>
        <taxon>Magnoliopsida</taxon>
        <taxon>eudicotyledons</taxon>
        <taxon>Gunneridae</taxon>
        <taxon>Pentapetalae</taxon>
        <taxon>rosids</taxon>
        <taxon>fabids</taxon>
        <taxon>Fabales</taxon>
        <taxon>Fabaceae</taxon>
        <taxon>Papilionoideae</taxon>
        <taxon>50 kb inversion clade</taxon>
        <taxon>NPAAA clade</taxon>
        <taxon>indigoferoid/millettioid clade</taxon>
        <taxon>Phaseoleae</taxon>
        <taxon>Clitoria</taxon>
    </lineage>
</organism>
<name>A0AAN9PY93_CLITE</name>
<sequence>MVEGGTIRDYLPLKTKDILRRPKKRSKALETITGLKVRNMDENSKGNLSYKDSLFLKVGVEMENELKGFNFDVSWLFQKEKNNLDQSIMEDDDRKNQITNDEYMAWYLPWNESLTIKVLVG</sequence>
<dbReference type="EMBL" id="JAYKXN010000001">
    <property type="protein sequence ID" value="KAK7316985.1"/>
    <property type="molecule type" value="Genomic_DNA"/>
</dbReference>
<evidence type="ECO:0000313" key="1">
    <source>
        <dbReference type="EMBL" id="KAK7316985.1"/>
    </source>
</evidence>
<keyword evidence="2" id="KW-1185">Reference proteome</keyword>
<gene>
    <name evidence="1" type="ORF">RJT34_00849</name>
</gene>
<protein>
    <submittedName>
        <fullName evidence="1">Uncharacterized protein</fullName>
    </submittedName>
</protein>
<reference evidence="1 2" key="1">
    <citation type="submission" date="2024-01" db="EMBL/GenBank/DDBJ databases">
        <title>The genomes of 5 underutilized Papilionoideae crops provide insights into root nodulation and disease resistance.</title>
        <authorList>
            <person name="Yuan L."/>
        </authorList>
    </citation>
    <scope>NUCLEOTIDE SEQUENCE [LARGE SCALE GENOMIC DNA]</scope>
    <source>
        <strain evidence="1">LY-2023</strain>
        <tissue evidence="1">Leaf</tissue>
    </source>
</reference>
<dbReference type="Proteomes" id="UP001359559">
    <property type="component" value="Unassembled WGS sequence"/>
</dbReference>
<evidence type="ECO:0000313" key="2">
    <source>
        <dbReference type="Proteomes" id="UP001359559"/>
    </source>
</evidence>